<dbReference type="Proteomes" id="UP000038055">
    <property type="component" value="Unassembled WGS sequence"/>
</dbReference>
<keyword evidence="3 5" id="KW-1133">Transmembrane helix</keyword>
<gene>
    <name evidence="7" type="ORF">CCYN2B_250024</name>
</gene>
<dbReference type="InterPro" id="IPR026841">
    <property type="entry name" value="Aur1/Ipt1"/>
</dbReference>
<evidence type="ECO:0000259" key="6">
    <source>
        <dbReference type="SMART" id="SM00014"/>
    </source>
</evidence>
<dbReference type="GO" id="GO:0016020">
    <property type="term" value="C:membrane"/>
    <property type="evidence" value="ECO:0007669"/>
    <property type="project" value="UniProtKB-SubCell"/>
</dbReference>
<evidence type="ECO:0000256" key="3">
    <source>
        <dbReference type="ARBA" id="ARBA00022989"/>
    </source>
</evidence>
<dbReference type="RefSeq" id="WP_231550834.1">
    <property type="nucleotide sequence ID" value="NZ_CDOD01000018.1"/>
</dbReference>
<dbReference type="InterPro" id="IPR000326">
    <property type="entry name" value="PAP2/HPO"/>
</dbReference>
<proteinExistence type="predicted"/>
<evidence type="ECO:0000313" key="8">
    <source>
        <dbReference type="Proteomes" id="UP000038055"/>
    </source>
</evidence>
<keyword evidence="2 5" id="KW-0812">Transmembrane</keyword>
<dbReference type="SUPFAM" id="SSF48317">
    <property type="entry name" value="Acid phosphatase/Vanadium-dependent haloperoxidase"/>
    <property type="match status" value="1"/>
</dbReference>
<reference evidence="8" key="1">
    <citation type="submission" date="2015-01" db="EMBL/GenBank/DDBJ databases">
        <authorList>
            <person name="MANFREDI Pablo"/>
        </authorList>
    </citation>
    <scope>NUCLEOTIDE SEQUENCE [LARGE SCALE GENOMIC DNA]</scope>
    <source>
        <strain evidence="8">Ccyn2B</strain>
    </source>
</reference>
<feature type="transmembrane region" description="Helical" evidence="5">
    <location>
        <begin position="67"/>
        <end position="92"/>
    </location>
</feature>
<name>A0A0B7HAU1_9FLAO</name>
<dbReference type="InterPro" id="IPR036938">
    <property type="entry name" value="PAP2/HPO_sf"/>
</dbReference>
<dbReference type="InterPro" id="IPR052185">
    <property type="entry name" value="IPC_Synthase-Related"/>
</dbReference>
<evidence type="ECO:0000256" key="4">
    <source>
        <dbReference type="ARBA" id="ARBA00023136"/>
    </source>
</evidence>
<feature type="transmembrane region" description="Helical" evidence="5">
    <location>
        <begin position="129"/>
        <end position="146"/>
    </location>
</feature>
<dbReference type="PANTHER" id="PTHR31310">
    <property type="match status" value="1"/>
</dbReference>
<evidence type="ECO:0000256" key="5">
    <source>
        <dbReference type="SAM" id="Phobius"/>
    </source>
</evidence>
<feature type="transmembrane region" description="Helical" evidence="5">
    <location>
        <begin position="263"/>
        <end position="281"/>
    </location>
</feature>
<evidence type="ECO:0000256" key="1">
    <source>
        <dbReference type="ARBA" id="ARBA00004141"/>
    </source>
</evidence>
<feature type="transmembrane region" description="Helical" evidence="5">
    <location>
        <begin position="237"/>
        <end position="257"/>
    </location>
</feature>
<feature type="transmembrane region" description="Helical" evidence="5">
    <location>
        <begin position="16"/>
        <end position="35"/>
    </location>
</feature>
<feature type="domain" description="Phosphatidic acid phosphatase type 2/haloperoxidase" evidence="6">
    <location>
        <begin position="157"/>
        <end position="278"/>
    </location>
</feature>
<sequence length="284" mass="32413">MQYTTNMFQNLKKLPIYWYVLMSYLLLTGIVAVVFGPKIIITNRLIFIGLLCFALILGRTFPKVKSIIHLVLAYAFLGVIYKETATIHPLFFSPIDDFLMRLDAYLFGIQPALAFSVAFPQVWVSELLFFGYFSYYLMPLIVIFSLRNESEVKINQFGGVLITSFVIYYLIFILIPAIGPQFYWDYPENHIEAQGFFGKIVKIIQAKGEAPTAAFPSSHVGISVVILLWLYSHNKKLFLGILPFTAMLIFSTVYIKAHYAVDVLGGLLSGVLIYFITYGYYKRS</sequence>
<feature type="transmembrane region" description="Helical" evidence="5">
    <location>
        <begin position="158"/>
        <end position="179"/>
    </location>
</feature>
<keyword evidence="4 5" id="KW-0472">Membrane</keyword>
<protein>
    <recommendedName>
        <fullName evidence="6">Phosphatidic acid phosphatase type 2/haloperoxidase domain-containing protein</fullName>
    </recommendedName>
</protein>
<feature type="transmembrane region" description="Helical" evidence="5">
    <location>
        <begin position="213"/>
        <end position="230"/>
    </location>
</feature>
<organism evidence="7 8">
    <name type="scientific">Capnocytophaga cynodegmi</name>
    <dbReference type="NCBI Taxonomy" id="28189"/>
    <lineage>
        <taxon>Bacteria</taxon>
        <taxon>Pseudomonadati</taxon>
        <taxon>Bacteroidota</taxon>
        <taxon>Flavobacteriia</taxon>
        <taxon>Flavobacteriales</taxon>
        <taxon>Flavobacteriaceae</taxon>
        <taxon>Capnocytophaga</taxon>
    </lineage>
</organism>
<keyword evidence="8" id="KW-1185">Reference proteome</keyword>
<feature type="transmembrane region" description="Helical" evidence="5">
    <location>
        <begin position="42"/>
        <end position="61"/>
    </location>
</feature>
<dbReference type="AlphaFoldDB" id="A0A0B7HAU1"/>
<dbReference type="EMBL" id="CDOD01000018">
    <property type="protein sequence ID" value="CEN35092.1"/>
    <property type="molecule type" value="Genomic_DNA"/>
</dbReference>
<dbReference type="PANTHER" id="PTHR31310:SF7">
    <property type="entry name" value="PA-PHOSPHATASE RELATED-FAMILY PROTEIN DDB_G0268928"/>
    <property type="match status" value="1"/>
</dbReference>
<evidence type="ECO:0000313" key="7">
    <source>
        <dbReference type="EMBL" id="CEN35092.1"/>
    </source>
</evidence>
<evidence type="ECO:0000256" key="2">
    <source>
        <dbReference type="ARBA" id="ARBA00022692"/>
    </source>
</evidence>
<dbReference type="Pfam" id="PF14378">
    <property type="entry name" value="PAP2_3"/>
    <property type="match status" value="1"/>
</dbReference>
<dbReference type="Gene3D" id="1.20.144.10">
    <property type="entry name" value="Phosphatidic acid phosphatase type 2/haloperoxidase"/>
    <property type="match status" value="1"/>
</dbReference>
<accession>A0A0B7HAU1</accession>
<dbReference type="SMART" id="SM00014">
    <property type="entry name" value="acidPPc"/>
    <property type="match status" value="1"/>
</dbReference>
<comment type="subcellular location">
    <subcellularLocation>
        <location evidence="1">Membrane</location>
        <topology evidence="1">Multi-pass membrane protein</topology>
    </subcellularLocation>
</comment>